<dbReference type="STRING" id="1081102.A0A167M9U9"/>
<evidence type="ECO:0000313" key="21">
    <source>
        <dbReference type="EMBL" id="OAA54113.1"/>
    </source>
</evidence>
<dbReference type="InterPro" id="IPR046341">
    <property type="entry name" value="SET_dom_sf"/>
</dbReference>
<keyword evidence="7" id="KW-0678">Repressor</keyword>
<keyword evidence="22" id="KW-1185">Reference proteome</keyword>
<feature type="compositionally biased region" description="Basic and acidic residues" evidence="16">
    <location>
        <begin position="802"/>
        <end position="816"/>
    </location>
</feature>
<keyword evidence="13" id="KW-0539">Nucleus</keyword>
<dbReference type="SMART" id="SM00508">
    <property type="entry name" value="PostSET"/>
    <property type="match status" value="1"/>
</dbReference>
<feature type="compositionally biased region" description="Polar residues" evidence="16">
    <location>
        <begin position="1029"/>
        <end position="1061"/>
    </location>
</feature>
<feature type="compositionally biased region" description="Low complexity" evidence="16">
    <location>
        <begin position="82"/>
        <end position="93"/>
    </location>
</feature>
<dbReference type="OrthoDB" id="422362at2759"/>
<feature type="compositionally biased region" description="Low complexity" evidence="16">
    <location>
        <begin position="540"/>
        <end position="552"/>
    </location>
</feature>
<comment type="subcellular location">
    <subcellularLocation>
        <location evidence="3">Chromosome</location>
    </subcellularLocation>
    <subcellularLocation>
        <location evidence="2">Nucleus</location>
    </subcellularLocation>
</comment>
<dbReference type="PROSITE" id="PS51568">
    <property type="entry name" value="SAM_MT43_SET2_1"/>
    <property type="match status" value="1"/>
</dbReference>
<feature type="domain" description="WW" evidence="17">
    <location>
        <begin position="627"/>
        <end position="659"/>
    </location>
</feature>
<keyword evidence="6" id="KW-0158">Chromosome</keyword>
<accession>A0A167M9U9</accession>
<dbReference type="AlphaFoldDB" id="A0A167M9U9"/>
<evidence type="ECO:0000259" key="17">
    <source>
        <dbReference type="PROSITE" id="PS50020"/>
    </source>
</evidence>
<comment type="function">
    <text evidence="1">Histone methyltransferase that trimethylates histone H3 'Lys-36' forming H3K36me3. Involved in transcription elongation as well as in transcription repression.</text>
</comment>
<dbReference type="GO" id="GO:0006355">
    <property type="term" value="P:regulation of DNA-templated transcription"/>
    <property type="evidence" value="ECO:0007669"/>
    <property type="project" value="InterPro"/>
</dbReference>
<feature type="region of interest" description="Disordered" evidence="16">
    <location>
        <begin position="802"/>
        <end position="1091"/>
    </location>
</feature>
<feature type="domain" description="SET" evidence="18">
    <location>
        <begin position="215"/>
        <end position="332"/>
    </location>
</feature>
<dbReference type="InterPro" id="IPR038190">
    <property type="entry name" value="SRI_sf"/>
</dbReference>
<evidence type="ECO:0000256" key="13">
    <source>
        <dbReference type="ARBA" id="ARBA00023242"/>
    </source>
</evidence>
<feature type="region of interest" description="Disordered" evidence="16">
    <location>
        <begin position="22"/>
        <end position="123"/>
    </location>
</feature>
<dbReference type="InterPro" id="IPR013257">
    <property type="entry name" value="SRI"/>
</dbReference>
<feature type="compositionally biased region" description="Gly residues" evidence="16">
    <location>
        <begin position="40"/>
        <end position="54"/>
    </location>
</feature>
<evidence type="ECO:0000256" key="7">
    <source>
        <dbReference type="ARBA" id="ARBA00022491"/>
    </source>
</evidence>
<evidence type="ECO:0000256" key="1">
    <source>
        <dbReference type="ARBA" id="ARBA00003901"/>
    </source>
</evidence>
<evidence type="ECO:0000256" key="9">
    <source>
        <dbReference type="ARBA" id="ARBA00022679"/>
    </source>
</evidence>
<dbReference type="InterPro" id="IPR001214">
    <property type="entry name" value="SET_dom"/>
</dbReference>
<evidence type="ECO:0000256" key="5">
    <source>
        <dbReference type="ARBA" id="ARBA00018028"/>
    </source>
</evidence>
<keyword evidence="12" id="KW-0804">Transcription</keyword>
<feature type="region of interest" description="Disordered" evidence="16">
    <location>
        <begin position="653"/>
        <end position="713"/>
    </location>
</feature>
<dbReference type="InterPro" id="IPR036020">
    <property type="entry name" value="WW_dom_sf"/>
</dbReference>
<feature type="compositionally biased region" description="Polar residues" evidence="16">
    <location>
        <begin position="849"/>
        <end position="867"/>
    </location>
</feature>
<dbReference type="PROSITE" id="PS50868">
    <property type="entry name" value="POST_SET"/>
    <property type="match status" value="1"/>
</dbReference>
<gene>
    <name evidence="21" type="ORF">SPI_09047</name>
</gene>
<dbReference type="GO" id="GO:0032259">
    <property type="term" value="P:methylation"/>
    <property type="evidence" value="ECO:0007669"/>
    <property type="project" value="UniProtKB-KW"/>
</dbReference>
<dbReference type="SUPFAM" id="SSF51045">
    <property type="entry name" value="WW domain"/>
    <property type="match status" value="1"/>
</dbReference>
<dbReference type="GO" id="GO:0005634">
    <property type="term" value="C:nucleus"/>
    <property type="evidence" value="ECO:0007669"/>
    <property type="project" value="UniProtKB-SubCell"/>
</dbReference>
<feature type="compositionally biased region" description="Pro residues" evidence="16">
    <location>
        <begin position="953"/>
        <end position="968"/>
    </location>
</feature>
<dbReference type="InterPro" id="IPR003616">
    <property type="entry name" value="Post-SET_dom"/>
</dbReference>
<evidence type="ECO:0000256" key="2">
    <source>
        <dbReference type="ARBA" id="ARBA00004123"/>
    </source>
</evidence>
<feature type="domain" description="Post-SET" evidence="19">
    <location>
        <begin position="339"/>
        <end position="355"/>
    </location>
</feature>
<dbReference type="CDD" id="cd00201">
    <property type="entry name" value="WW"/>
    <property type="match status" value="1"/>
</dbReference>
<dbReference type="InterPro" id="IPR025788">
    <property type="entry name" value="Set2_fungi"/>
</dbReference>
<dbReference type="Gene3D" id="2.20.70.10">
    <property type="match status" value="1"/>
</dbReference>
<dbReference type="EMBL" id="AZHD01000025">
    <property type="protein sequence ID" value="OAA54113.1"/>
    <property type="molecule type" value="Genomic_DNA"/>
</dbReference>
<dbReference type="FunFam" id="2.170.270.10:FF:000033">
    <property type="entry name" value="Histone-lysine N-methyltransferase"/>
    <property type="match status" value="1"/>
</dbReference>
<dbReference type="InterPro" id="IPR006560">
    <property type="entry name" value="AWS_dom"/>
</dbReference>
<dbReference type="Gene3D" id="2.170.270.10">
    <property type="entry name" value="SET domain"/>
    <property type="match status" value="1"/>
</dbReference>
<dbReference type="Gene3D" id="1.10.1740.100">
    <property type="entry name" value="Set2, Rpb1 interacting domain"/>
    <property type="match status" value="1"/>
</dbReference>
<dbReference type="Pfam" id="PF00856">
    <property type="entry name" value="SET"/>
    <property type="match status" value="1"/>
</dbReference>
<dbReference type="Pfam" id="PF17907">
    <property type="entry name" value="AWS"/>
    <property type="match status" value="1"/>
</dbReference>
<evidence type="ECO:0000256" key="16">
    <source>
        <dbReference type="SAM" id="MobiDB-lite"/>
    </source>
</evidence>
<feature type="compositionally biased region" description="Low complexity" evidence="16">
    <location>
        <begin position="826"/>
        <end position="840"/>
    </location>
</feature>
<feature type="domain" description="AWS" evidence="20">
    <location>
        <begin position="159"/>
        <end position="213"/>
    </location>
</feature>
<evidence type="ECO:0000256" key="10">
    <source>
        <dbReference type="ARBA" id="ARBA00022691"/>
    </source>
</evidence>
<feature type="compositionally biased region" description="Polar residues" evidence="16">
    <location>
        <begin position="56"/>
        <end position="66"/>
    </location>
</feature>
<keyword evidence="9" id="KW-0808">Transferase</keyword>
<dbReference type="CDD" id="cd19172">
    <property type="entry name" value="SET_SETD2"/>
    <property type="match status" value="1"/>
</dbReference>
<sequence length="1091" mass="118877">MDDDDVRIPGAVRVAKMLTVPGVRSNGTRIAVKKEPFAGNGNGNGGGGGGGGDGDTSASPTPNGSKNGEFLSPSLSPDDVKASSSDSASTPDTGPVAPRLSRKSSSLQRKGTPASATPPAAPTRVLFDHLPDATQEATSQFQVIGDCLYGSKNMGSSDHDAFECDCAEEWRDGQNRSCGEDSDCINRATKMECVAGDCNCGDACQNQRFQRKQYASVSVIKTEKKGFGLRADTDLHANDFIFEYIGEVINEPAFRRRMLQYDQEGIKHFYFMSLNKSEFVDATRKGNLGRFCNHSCNPNCYVDKWVVGKKLRMGIFAGRYVRAGEELVFDYNVDRYGANPQPCYCGEPNCTGFIGGKTQTGRATKLSQATIEALGIEDPDTWDTAVSKKPRRKRANEDDEEYVSSLQQTGLAEDGVTKVMAALMQCKEKWIAVKLLARIQAARHDERVLHRVVRMHGYQILRSILTLFHDDDNVVLQVLDILYHFPRLTKNKISDANVETVIETLAASPHEEVAAQSRRLLDEWSKLETAYRIPRKKVDPNAPTTTAAAPTNSFEDRRGRGAAEYGNDDTTNNSASRSQQRAPLSPLSGKAIPKGPRSNIPQRNNNNNFLNNTMRNQRRQQKGSQNGPLPSGWYTATDPNGQVYYYTKSGATTWKRPTQPLDAGPAQPKAPSKAQQEKDAVQEIINNLTKETPRPSASQTPQPPSTLVPETKKEKWRALPIEKQMKIYENTLFPHIKSVTDKFRHHLPKEEIKKFGKEISKKLVASDYKNNRVEDPSTITARQEKKIRAYVRDFFERAVQKYQDHEKRRTEREARHAAANGGGSGSQQTLPPLGATTAPPSQADKDDTPMTSAATAVPATQTTSTHEGQVGVPDDNGDDELAGFDDAASTGDADGGRGLEDDDNMEDAGASPESPAARKRKRAGSSSAPTPSLTPSETPLAKRLKDNEAGPLATPPTPPPPPPPPPLLPLSADDDEMLPPPPPPANGDDVDEDDDDRDGDEATAERQQHEEEEAALCRENEEALRDFEAQTQAPQRSTSVQDGGCNSTASTTAGFPPTTNFVAIAATNGTNGAGSGSESQEQDQQQKPNRL</sequence>
<keyword evidence="11" id="KW-0805">Transcription regulation</keyword>
<keyword evidence="8" id="KW-0489">Methyltransferase</keyword>
<reference evidence="21 22" key="1">
    <citation type="journal article" date="2016" name="Genome Biol. Evol.">
        <title>Divergent and convergent evolution of fungal pathogenicity.</title>
        <authorList>
            <person name="Shang Y."/>
            <person name="Xiao G."/>
            <person name="Zheng P."/>
            <person name="Cen K."/>
            <person name="Zhan S."/>
            <person name="Wang C."/>
        </authorList>
    </citation>
    <scope>NUCLEOTIDE SEQUENCE [LARGE SCALE GENOMIC DNA]</scope>
    <source>
        <strain evidence="21 22">RCEF 264</strain>
    </source>
</reference>
<feature type="compositionally biased region" description="Acidic residues" evidence="16">
    <location>
        <begin position="988"/>
        <end position="1002"/>
    </location>
</feature>
<evidence type="ECO:0000256" key="6">
    <source>
        <dbReference type="ARBA" id="ARBA00022454"/>
    </source>
</evidence>
<dbReference type="PROSITE" id="PS50280">
    <property type="entry name" value="SET"/>
    <property type="match status" value="1"/>
</dbReference>
<dbReference type="SUPFAM" id="SSF82199">
    <property type="entry name" value="SET domain"/>
    <property type="match status" value="1"/>
</dbReference>
<comment type="catalytic activity">
    <reaction evidence="15">
        <text>L-lysyl(36)-[histone H3] + 3 S-adenosyl-L-methionine = N(6),N(6),N(6)-trimethyl-L-lysyl(36)-[histone H3] + 3 S-adenosyl-L-homocysteine + 3 H(+)</text>
        <dbReference type="Rhea" id="RHEA:60324"/>
        <dbReference type="Rhea" id="RHEA-COMP:9785"/>
        <dbReference type="Rhea" id="RHEA-COMP:15536"/>
        <dbReference type="ChEBI" id="CHEBI:15378"/>
        <dbReference type="ChEBI" id="CHEBI:29969"/>
        <dbReference type="ChEBI" id="CHEBI:57856"/>
        <dbReference type="ChEBI" id="CHEBI:59789"/>
        <dbReference type="ChEBI" id="CHEBI:61961"/>
        <dbReference type="EC" id="2.1.1.359"/>
    </reaction>
</comment>
<feature type="region of interest" description="Disordered" evidence="16">
    <location>
        <begin position="535"/>
        <end position="638"/>
    </location>
</feature>
<dbReference type="Pfam" id="PF08236">
    <property type="entry name" value="SRI"/>
    <property type="match status" value="1"/>
</dbReference>
<dbReference type="SMART" id="SM00570">
    <property type="entry name" value="AWS"/>
    <property type="match status" value="1"/>
</dbReference>
<organism evidence="21 22">
    <name type="scientific">Niveomyces insectorum RCEF 264</name>
    <dbReference type="NCBI Taxonomy" id="1081102"/>
    <lineage>
        <taxon>Eukaryota</taxon>
        <taxon>Fungi</taxon>
        <taxon>Dikarya</taxon>
        <taxon>Ascomycota</taxon>
        <taxon>Pezizomycotina</taxon>
        <taxon>Sordariomycetes</taxon>
        <taxon>Hypocreomycetidae</taxon>
        <taxon>Hypocreales</taxon>
        <taxon>Cordycipitaceae</taxon>
        <taxon>Niveomyces</taxon>
    </lineage>
</organism>
<dbReference type="SMART" id="SM00456">
    <property type="entry name" value="WW"/>
    <property type="match status" value="1"/>
</dbReference>
<dbReference type="PROSITE" id="PS50020">
    <property type="entry name" value="WW_DOMAIN_2"/>
    <property type="match status" value="1"/>
</dbReference>
<dbReference type="PROSITE" id="PS01159">
    <property type="entry name" value="WW_DOMAIN_1"/>
    <property type="match status" value="1"/>
</dbReference>
<dbReference type="InterPro" id="IPR044437">
    <property type="entry name" value="SETD2/Set2_SET"/>
</dbReference>
<dbReference type="GO" id="GO:0140955">
    <property type="term" value="F:histone H3K36 trimethyltransferase activity"/>
    <property type="evidence" value="ECO:0007669"/>
    <property type="project" value="UniProtKB-EC"/>
</dbReference>
<evidence type="ECO:0000256" key="15">
    <source>
        <dbReference type="ARBA" id="ARBA00047545"/>
    </source>
</evidence>
<dbReference type="FunFam" id="1.10.1740.100:FF:000002">
    <property type="entry name" value="Histone-lysine N-methyltransferase"/>
    <property type="match status" value="1"/>
</dbReference>
<dbReference type="PROSITE" id="PS51215">
    <property type="entry name" value="AWS"/>
    <property type="match status" value="1"/>
</dbReference>
<feature type="compositionally biased region" description="Basic and acidic residues" evidence="16">
    <location>
        <begin position="1003"/>
        <end position="1028"/>
    </location>
</feature>
<dbReference type="GO" id="GO:0005694">
    <property type="term" value="C:chromosome"/>
    <property type="evidence" value="ECO:0007669"/>
    <property type="project" value="UniProtKB-SubCell"/>
</dbReference>
<keyword evidence="10" id="KW-0949">S-adenosyl-L-methionine</keyword>
<dbReference type="Proteomes" id="UP000076874">
    <property type="component" value="Unassembled WGS sequence"/>
</dbReference>
<evidence type="ECO:0000256" key="14">
    <source>
        <dbReference type="ARBA" id="ARBA00030091"/>
    </source>
</evidence>
<evidence type="ECO:0000256" key="4">
    <source>
        <dbReference type="ARBA" id="ARBA00012178"/>
    </source>
</evidence>
<feature type="compositionally biased region" description="Polar residues" evidence="16">
    <location>
        <begin position="568"/>
        <end position="582"/>
    </location>
</feature>
<evidence type="ECO:0000256" key="3">
    <source>
        <dbReference type="ARBA" id="ARBA00004286"/>
    </source>
</evidence>
<evidence type="ECO:0000256" key="11">
    <source>
        <dbReference type="ARBA" id="ARBA00023015"/>
    </source>
</evidence>
<evidence type="ECO:0000256" key="12">
    <source>
        <dbReference type="ARBA" id="ARBA00023163"/>
    </source>
</evidence>
<proteinExistence type="predicted"/>
<evidence type="ECO:0000259" key="18">
    <source>
        <dbReference type="PROSITE" id="PS50280"/>
    </source>
</evidence>
<evidence type="ECO:0000259" key="19">
    <source>
        <dbReference type="PROSITE" id="PS50868"/>
    </source>
</evidence>
<feature type="compositionally biased region" description="Low complexity" evidence="16">
    <location>
        <begin position="1063"/>
        <end position="1091"/>
    </location>
</feature>
<feature type="compositionally biased region" description="Low complexity" evidence="16">
    <location>
        <begin position="103"/>
        <end position="118"/>
    </location>
</feature>
<feature type="compositionally biased region" description="Low complexity" evidence="16">
    <location>
        <begin position="597"/>
        <end position="615"/>
    </location>
</feature>
<dbReference type="PANTHER" id="PTHR22884">
    <property type="entry name" value="SET DOMAIN PROTEINS"/>
    <property type="match status" value="1"/>
</dbReference>
<evidence type="ECO:0000256" key="8">
    <source>
        <dbReference type="ARBA" id="ARBA00022603"/>
    </source>
</evidence>
<dbReference type="SMART" id="SM00317">
    <property type="entry name" value="SET"/>
    <property type="match status" value="1"/>
</dbReference>
<name>A0A167M9U9_9HYPO</name>
<feature type="compositionally biased region" description="Low complexity" evidence="16">
    <location>
        <begin position="925"/>
        <end position="941"/>
    </location>
</feature>
<protein>
    <recommendedName>
        <fullName evidence="5">Histone-lysine N-methyltransferase, H3 lysine-36 specific</fullName>
        <ecNumber evidence="4">2.1.1.359</ecNumber>
    </recommendedName>
    <alternativeName>
        <fullName evidence="14">SET domain-containing protein 2</fullName>
    </alternativeName>
</protein>
<dbReference type="EC" id="2.1.1.359" evidence="4"/>
<comment type="caution">
    <text evidence="21">The sequence shown here is derived from an EMBL/GenBank/DDBJ whole genome shotgun (WGS) entry which is preliminary data.</text>
</comment>
<dbReference type="InterPro" id="IPR050777">
    <property type="entry name" value="SET2_Histone-Lys_MeTrsfase"/>
</dbReference>
<dbReference type="InterPro" id="IPR001202">
    <property type="entry name" value="WW_dom"/>
</dbReference>
<evidence type="ECO:0000259" key="20">
    <source>
        <dbReference type="PROSITE" id="PS51215"/>
    </source>
</evidence>
<evidence type="ECO:0000313" key="22">
    <source>
        <dbReference type="Proteomes" id="UP000076874"/>
    </source>
</evidence>